<dbReference type="EMBL" id="CM024793">
    <property type="protein sequence ID" value="KAG8002375.1"/>
    <property type="molecule type" value="Genomic_DNA"/>
</dbReference>
<sequence length="347" mass="36388">MPSDILREEACGKAERIAGIPEEPHLLSTPARLSLQPYFAVSPISPCLTPNKTIPPSPPVIPPTPPPSPVTPVQSPVLPPTPPPSPVTPVQPPVLPPVPRAPVRIPVRVTVHAPERAPESAPAPTPAHTPAPTPARGSARPYPILHPRVSSKALKVSLRNAARTVRRLRIQKIARHLKFLRASKVTRNLFEDVNGTLQSPATLGEQRSVRNEATPIAATPAAPAAPALAVRVSAAAAAATALSTTAAEGPSVAFAAAAAALATTPAGGAETATVADLESLKIFSQTKKKKVVMRVKGITQTGECVERVNFDSITDLVEGYLQGSREGVIETPQHNIGRDKKGFVLKN</sequence>
<protein>
    <submittedName>
        <fullName evidence="1">Uncharacterized protein</fullName>
    </submittedName>
</protein>
<organism evidence="1 2">
    <name type="scientific">Nibea albiflora</name>
    <name type="common">Yellow drum</name>
    <name type="synonym">Corvina albiflora</name>
    <dbReference type="NCBI Taxonomy" id="240163"/>
    <lineage>
        <taxon>Eukaryota</taxon>
        <taxon>Metazoa</taxon>
        <taxon>Chordata</taxon>
        <taxon>Craniata</taxon>
        <taxon>Vertebrata</taxon>
        <taxon>Euteleostomi</taxon>
        <taxon>Actinopterygii</taxon>
        <taxon>Neopterygii</taxon>
        <taxon>Teleostei</taxon>
        <taxon>Neoteleostei</taxon>
        <taxon>Acanthomorphata</taxon>
        <taxon>Eupercaria</taxon>
        <taxon>Sciaenidae</taxon>
        <taxon>Nibea</taxon>
    </lineage>
</organism>
<comment type="caution">
    <text evidence="1">The sequence shown here is derived from an EMBL/GenBank/DDBJ whole genome shotgun (WGS) entry which is preliminary data.</text>
</comment>
<evidence type="ECO:0000313" key="2">
    <source>
        <dbReference type="Proteomes" id="UP000805704"/>
    </source>
</evidence>
<accession>A0ACB7EJK1</accession>
<keyword evidence="2" id="KW-1185">Reference proteome</keyword>
<proteinExistence type="predicted"/>
<dbReference type="Proteomes" id="UP000805704">
    <property type="component" value="Chromosome 5"/>
</dbReference>
<name>A0ACB7EJK1_NIBAL</name>
<reference evidence="1" key="1">
    <citation type="submission" date="2020-04" db="EMBL/GenBank/DDBJ databases">
        <title>A chromosome-scale assembly and high-density genetic map of the yellow drum (Nibea albiflora) genome.</title>
        <authorList>
            <person name="Xu D."/>
            <person name="Zhang W."/>
            <person name="Chen R."/>
            <person name="Tan P."/>
            <person name="Wang L."/>
            <person name="Song H."/>
            <person name="Tian L."/>
            <person name="Zhu Q."/>
            <person name="Wang B."/>
        </authorList>
    </citation>
    <scope>NUCLEOTIDE SEQUENCE</scope>
    <source>
        <strain evidence="1">ZJHYS-2018</strain>
    </source>
</reference>
<evidence type="ECO:0000313" key="1">
    <source>
        <dbReference type="EMBL" id="KAG8002375.1"/>
    </source>
</evidence>
<gene>
    <name evidence="1" type="ORF">GBF38_014761</name>
</gene>